<dbReference type="GO" id="GO:0003677">
    <property type="term" value="F:DNA binding"/>
    <property type="evidence" value="ECO:0007669"/>
    <property type="project" value="UniProtKB-KW"/>
</dbReference>
<dbReference type="InterPro" id="IPR012340">
    <property type="entry name" value="NA-bd_OB-fold"/>
</dbReference>
<keyword evidence="3" id="KW-0238">DNA-binding</keyword>
<feature type="domain" description="ChsH2 C-terminal OB-fold" evidence="1">
    <location>
        <begin position="59"/>
        <end position="122"/>
    </location>
</feature>
<dbReference type="Pfam" id="PF12172">
    <property type="entry name" value="zf-ChsH2"/>
    <property type="match status" value="1"/>
</dbReference>
<dbReference type="InterPro" id="IPR052513">
    <property type="entry name" value="Thioester_dehydratase-like"/>
</dbReference>
<dbReference type="AlphaFoldDB" id="A0A6M4G6X5"/>
<name>A0A6M4G6X5_SPHYA</name>
<evidence type="ECO:0000259" key="1">
    <source>
        <dbReference type="Pfam" id="PF01796"/>
    </source>
</evidence>
<dbReference type="SUPFAM" id="SSF50249">
    <property type="entry name" value="Nucleic acid-binding proteins"/>
    <property type="match status" value="1"/>
</dbReference>
<dbReference type="InterPro" id="IPR022002">
    <property type="entry name" value="ChsH2_Znr"/>
</dbReference>
<protein>
    <submittedName>
        <fullName evidence="3">DNA-binding protein</fullName>
    </submittedName>
</protein>
<evidence type="ECO:0000313" key="3">
    <source>
        <dbReference type="EMBL" id="QJR02304.1"/>
    </source>
</evidence>
<dbReference type="Pfam" id="PF01796">
    <property type="entry name" value="OB_ChsH2_C"/>
    <property type="match status" value="1"/>
</dbReference>
<feature type="domain" description="ChsH2 rubredoxin-like zinc ribbon" evidence="2">
    <location>
        <begin position="20"/>
        <end position="54"/>
    </location>
</feature>
<accession>A0A6M4G6X5</accession>
<evidence type="ECO:0000313" key="4">
    <source>
        <dbReference type="Proteomes" id="UP000502611"/>
    </source>
</evidence>
<dbReference type="Gene3D" id="6.10.30.10">
    <property type="match status" value="1"/>
</dbReference>
<dbReference type="PANTHER" id="PTHR34075">
    <property type="entry name" value="BLR3430 PROTEIN"/>
    <property type="match status" value="1"/>
</dbReference>
<dbReference type="RefSeq" id="WP_169860803.1">
    <property type="nucleotide sequence ID" value="NZ_CP053021.1"/>
</dbReference>
<organism evidence="3 4">
    <name type="scientific">Sphingobium yanoikuyae</name>
    <name type="common">Sphingomonas yanoikuyae</name>
    <dbReference type="NCBI Taxonomy" id="13690"/>
    <lineage>
        <taxon>Bacteria</taxon>
        <taxon>Pseudomonadati</taxon>
        <taxon>Pseudomonadota</taxon>
        <taxon>Alphaproteobacteria</taxon>
        <taxon>Sphingomonadales</taxon>
        <taxon>Sphingomonadaceae</taxon>
        <taxon>Sphingobium</taxon>
    </lineage>
</organism>
<sequence length="143" mass="15844">MTDKILRPLPATDRDTLPFWTGGKDGRLLIERCNDCHHLIHPPTGFCPQCEGRDTAPHAVSGRATIESFTVNHKQWMPGLTVPYVLALVALEESPEVRLATNIVGCAPHEVEINMPVTVRFEQVDDLWVPLFAPISASVEHDA</sequence>
<dbReference type="EMBL" id="CP053021">
    <property type="protein sequence ID" value="QJR02304.1"/>
    <property type="molecule type" value="Genomic_DNA"/>
</dbReference>
<proteinExistence type="predicted"/>
<gene>
    <name evidence="3" type="ORF">HH800_08990</name>
</gene>
<dbReference type="Proteomes" id="UP000502611">
    <property type="component" value="Chromosome"/>
</dbReference>
<evidence type="ECO:0000259" key="2">
    <source>
        <dbReference type="Pfam" id="PF12172"/>
    </source>
</evidence>
<dbReference type="PANTHER" id="PTHR34075:SF5">
    <property type="entry name" value="BLR3430 PROTEIN"/>
    <property type="match status" value="1"/>
</dbReference>
<dbReference type="InterPro" id="IPR002878">
    <property type="entry name" value="ChsH2_C"/>
</dbReference>
<reference evidence="3 4" key="1">
    <citation type="submission" date="2020-04" db="EMBL/GenBank/DDBJ databases">
        <title>The Whole Genome Analysis of High salt-tolerant Sphingobium yanoikuyae YC-XJ2 with Aryl organophosphorus flame retardants (aryl-OPFRs)-degrading capacity and characteristics of Related phosphotriesterase.</title>
        <authorList>
            <person name="Li X."/>
        </authorList>
    </citation>
    <scope>NUCLEOTIDE SEQUENCE [LARGE SCALE GENOMIC DNA]</scope>
    <source>
        <strain evidence="3 4">YC-XJ2</strain>
    </source>
</reference>